<protein>
    <recommendedName>
        <fullName evidence="11">Isocitrate dehydrogenase kinase/phosphatase</fullName>
        <shortName evidence="11">IDH kinase/phosphatase</shortName>
        <shortName evidence="11">IDHK/P</shortName>
        <ecNumber evidence="11">2.7.11.5</ecNumber>
        <ecNumber evidence="11">3.1.3.-</ecNumber>
    </recommendedName>
</protein>
<reference evidence="14 15" key="1">
    <citation type="submission" date="2021-04" db="EMBL/GenBank/DDBJ databases">
        <authorList>
            <person name="Pira H."/>
            <person name="Risdian C."/>
            <person name="Wink J."/>
        </authorList>
    </citation>
    <scope>NUCLEOTIDE SEQUENCE [LARGE SCALE GENOMIC DNA]</scope>
    <source>
        <strain evidence="14 15">WH53</strain>
    </source>
</reference>
<dbReference type="Pfam" id="PF20423">
    <property type="entry name" value="AceK_regulatory"/>
    <property type="match status" value="1"/>
</dbReference>
<feature type="binding site" evidence="11">
    <location>
        <position position="337"/>
    </location>
    <ligand>
        <name>ATP</name>
        <dbReference type="ChEBI" id="CHEBI:30616"/>
    </ligand>
</feature>
<dbReference type="Pfam" id="PF06315">
    <property type="entry name" value="AceK_kinase"/>
    <property type="match status" value="1"/>
</dbReference>
<dbReference type="PANTHER" id="PTHR39559">
    <property type="match status" value="1"/>
</dbReference>
<keyword evidence="4 11" id="KW-0816">Tricarboxylic acid cycle</keyword>
<keyword evidence="3 11" id="KW-0723">Serine/threonine-protein kinase</keyword>
<dbReference type="InterPro" id="IPR046854">
    <property type="entry name" value="AceK_regulatory"/>
</dbReference>
<evidence type="ECO:0000256" key="8">
    <source>
        <dbReference type="ARBA" id="ARBA00022801"/>
    </source>
</evidence>
<sequence>MSNQWGQCIASSVLEGFANYRSTFTYITLGAKKRFESACWLDVQQASMDRINLYDDAVAAVTDCLTQEVAQGYTQLSIWKDAKRFYAELVRSRTDGELAETFFNSIFCRIFRHYEIKPENLFVFSTQPKVKAADEASIIISYRPAFGLVKMVDRILMDFSFAIPYADRRQDVVNIIRTAQHQLGFVFADSKDMEIDIIRSVFFRNKAAYLVGRVRIREDTKPFIIALMNNEKGGIYVDALITDPDEVSIIFSFTRSYFMVDAPVPAAFIAFLQDLLPWKQRYELYNSIGFYKHGKTEFYRDFVQHLDKTDDQFVIAPGVRGMVMIAFTLPSSQTVFKVIKDNIAPQKEVNKETVKKKYYLVKMHDRVGRMADTQEFSHFVFPTDRFHPELLAELLADAPSVVRVVDDLVIIDHLYTERRMIPLNLYIKDATEQQLDAVLDDFGNAIKQLAAANIFPGDMLLKNFGVTRHGRIVFYDYDEICYLTECNFRRIPPPRFPEDEMAAEPWYSVGVNDVFPEEFAIFIFADTRIRKCFTELHGDLFDASYWQRIQQVIREKEVVDVFPYRRKRRLARRMGEPRIQAREE</sequence>
<feature type="domain" description="Isocitrate dehydrogenase kinase/phosphatase (AceK) regulatory" evidence="13">
    <location>
        <begin position="10"/>
        <end position="309"/>
    </location>
</feature>
<evidence type="ECO:0000313" key="15">
    <source>
        <dbReference type="Proteomes" id="UP000690515"/>
    </source>
</evidence>
<evidence type="ECO:0000256" key="11">
    <source>
        <dbReference type="HAMAP-Rule" id="MF_00747"/>
    </source>
</evidence>
<dbReference type="NCBIfam" id="NF002804">
    <property type="entry name" value="PRK02946.1"/>
    <property type="match status" value="1"/>
</dbReference>
<keyword evidence="9 11" id="KW-0067">ATP-binding</keyword>
<keyword evidence="10 11" id="KW-0904">Protein phosphatase</keyword>
<name>A0ABS5Z707_9GAMM</name>
<feature type="active site" evidence="11">
    <location>
        <position position="372"/>
    </location>
</feature>
<dbReference type="InterPro" id="IPR046855">
    <property type="entry name" value="AceK_kinase"/>
</dbReference>
<dbReference type="EC" id="3.1.3.-" evidence="11"/>
<keyword evidence="8 11" id="KW-0378">Hydrolase</keyword>
<keyword evidence="1 11" id="KW-0329">Glyoxylate bypass</keyword>
<evidence type="ECO:0000256" key="2">
    <source>
        <dbReference type="ARBA" id="ARBA00022490"/>
    </source>
</evidence>
<keyword evidence="7 11" id="KW-0418">Kinase</keyword>
<evidence type="ECO:0000313" key="14">
    <source>
        <dbReference type="EMBL" id="MBU2709837.1"/>
    </source>
</evidence>
<dbReference type="GO" id="GO:0008772">
    <property type="term" value="F:[isocitrate dehydrogenase (NADP+)] kinase activity"/>
    <property type="evidence" value="ECO:0007669"/>
    <property type="project" value="UniProtKB-EC"/>
</dbReference>
<evidence type="ECO:0000256" key="7">
    <source>
        <dbReference type="ARBA" id="ARBA00022777"/>
    </source>
</evidence>
<comment type="function">
    <text evidence="11">Bifunctional enzyme which can phosphorylate or dephosphorylate isocitrate dehydrogenase (IDH) on a specific serine residue. This is a regulatory mechanism which enables bacteria to bypass the Krebs cycle via the glyoxylate shunt in response to the source of carbon. When bacteria are grown on glucose, IDH is fully active and unphosphorylated, but when grown on acetate or ethanol, the activity of IDH declines drastically concomitant with its phosphorylation.</text>
</comment>
<dbReference type="PIRSF" id="PIRSF000719">
    <property type="entry name" value="AceK"/>
    <property type="match status" value="1"/>
</dbReference>
<feature type="binding site" evidence="11">
    <location>
        <begin position="316"/>
        <end position="322"/>
    </location>
    <ligand>
        <name>ATP</name>
        <dbReference type="ChEBI" id="CHEBI:30616"/>
    </ligand>
</feature>
<evidence type="ECO:0000256" key="5">
    <source>
        <dbReference type="ARBA" id="ARBA00022679"/>
    </source>
</evidence>
<evidence type="ECO:0000256" key="3">
    <source>
        <dbReference type="ARBA" id="ARBA00022527"/>
    </source>
</evidence>
<dbReference type="EMBL" id="JAGSOY010000003">
    <property type="protein sequence ID" value="MBU2709837.1"/>
    <property type="molecule type" value="Genomic_DNA"/>
</dbReference>
<evidence type="ECO:0000259" key="13">
    <source>
        <dbReference type="Pfam" id="PF20423"/>
    </source>
</evidence>
<dbReference type="HAMAP" id="MF_00747">
    <property type="entry name" value="AceK"/>
    <property type="match status" value="1"/>
</dbReference>
<proteinExistence type="inferred from homology"/>
<dbReference type="EC" id="2.7.11.5" evidence="11"/>
<keyword evidence="15" id="KW-1185">Reference proteome</keyword>
<evidence type="ECO:0000259" key="12">
    <source>
        <dbReference type="Pfam" id="PF06315"/>
    </source>
</evidence>
<comment type="similarity">
    <text evidence="11">Belongs to the AceK family.</text>
</comment>
<organism evidence="14 15">
    <name type="scientific">Zooshikella harenae</name>
    <dbReference type="NCBI Taxonomy" id="2827238"/>
    <lineage>
        <taxon>Bacteria</taxon>
        <taxon>Pseudomonadati</taxon>
        <taxon>Pseudomonadota</taxon>
        <taxon>Gammaproteobacteria</taxon>
        <taxon>Oceanospirillales</taxon>
        <taxon>Zooshikellaceae</taxon>
        <taxon>Zooshikella</taxon>
    </lineage>
</organism>
<comment type="subcellular location">
    <subcellularLocation>
        <location evidence="11">Cytoplasm</location>
    </subcellularLocation>
</comment>
<keyword evidence="5 11" id="KW-0808">Transferase</keyword>
<evidence type="ECO:0000256" key="9">
    <source>
        <dbReference type="ARBA" id="ARBA00022840"/>
    </source>
</evidence>
<dbReference type="RefSeq" id="WP_215818003.1">
    <property type="nucleotide sequence ID" value="NZ_JAGSOY010000003.1"/>
</dbReference>
<dbReference type="InterPro" id="IPR010452">
    <property type="entry name" value="Isocitrate_DH_AceK"/>
</dbReference>
<dbReference type="Proteomes" id="UP000690515">
    <property type="component" value="Unassembled WGS sequence"/>
</dbReference>
<evidence type="ECO:0000256" key="6">
    <source>
        <dbReference type="ARBA" id="ARBA00022741"/>
    </source>
</evidence>
<keyword evidence="6 11" id="KW-0547">Nucleotide-binding</keyword>
<gene>
    <name evidence="11 14" type="primary">aceK</name>
    <name evidence="14" type="ORF">KCG35_02050</name>
</gene>
<comment type="caution">
    <text evidence="14">The sequence shown here is derived from an EMBL/GenBank/DDBJ whole genome shotgun (WGS) entry which is preliminary data.</text>
</comment>
<accession>A0ABS5Z707</accession>
<dbReference type="GO" id="GO:0016787">
    <property type="term" value="F:hydrolase activity"/>
    <property type="evidence" value="ECO:0007669"/>
    <property type="project" value="UniProtKB-KW"/>
</dbReference>
<evidence type="ECO:0000256" key="10">
    <source>
        <dbReference type="ARBA" id="ARBA00022912"/>
    </source>
</evidence>
<comment type="catalytic activity">
    <reaction evidence="11">
        <text>L-seryl-[isocitrate dehydrogenase] + ATP = O-phospho-L-seryl-[isocitrate dehydrogenase] + ADP + H(+)</text>
        <dbReference type="Rhea" id="RHEA:43540"/>
        <dbReference type="Rhea" id="RHEA-COMP:10605"/>
        <dbReference type="Rhea" id="RHEA-COMP:10606"/>
        <dbReference type="ChEBI" id="CHEBI:15378"/>
        <dbReference type="ChEBI" id="CHEBI:29999"/>
        <dbReference type="ChEBI" id="CHEBI:30616"/>
        <dbReference type="ChEBI" id="CHEBI:83421"/>
        <dbReference type="ChEBI" id="CHEBI:456216"/>
        <dbReference type="EC" id="2.7.11.5"/>
    </reaction>
</comment>
<feature type="domain" description="Isocitrate dehydrogenase kinase/phosphatase (AceK) kinase" evidence="12">
    <location>
        <begin position="311"/>
        <end position="565"/>
    </location>
</feature>
<evidence type="ECO:0000256" key="1">
    <source>
        <dbReference type="ARBA" id="ARBA00022435"/>
    </source>
</evidence>
<evidence type="ECO:0000256" key="4">
    <source>
        <dbReference type="ARBA" id="ARBA00022532"/>
    </source>
</evidence>
<keyword evidence="2 11" id="KW-0963">Cytoplasm</keyword>
<dbReference type="PANTHER" id="PTHR39559:SF1">
    <property type="entry name" value="ISOCITRATE DEHYDROGENASE KINASE_PHOSPHATASE"/>
    <property type="match status" value="1"/>
</dbReference>